<dbReference type="EMBL" id="MH976507">
    <property type="protein sequence ID" value="AYR02530.1"/>
    <property type="molecule type" value="Genomic_DNA"/>
</dbReference>
<reference evidence="1 2" key="1">
    <citation type="submission" date="2018-09" db="EMBL/GenBank/DDBJ databases">
        <authorList>
            <person name="Pope W.H."/>
            <person name="Garlena R.A."/>
            <person name="Russell D.A."/>
            <person name="Jacobs-Sera D."/>
            <person name="Hatfull G.F."/>
        </authorList>
    </citation>
    <scope>NUCLEOTIDE SEQUENCE [LARGE SCALE GENOMIC DNA]</scope>
</reference>
<accession>A0A3G3M7M9</accession>
<dbReference type="GeneID" id="65116821"/>
<dbReference type="KEGG" id="vg:65116821"/>
<sequence>MTAAEWDDPTRTVIEYCERAARTYGTPPPTIILPSALYDEAKRRGFDLTGFARNNARG</sequence>
<keyword evidence="2" id="KW-1185">Reference proteome</keyword>
<gene>
    <name evidence="1" type="primary">61</name>
    <name evidence="1" type="ORF">SEA_AILEE_61</name>
</gene>
<dbReference type="Proteomes" id="UP000267749">
    <property type="component" value="Segment"/>
</dbReference>
<name>A0A3G3M7M9_9CAUD</name>
<evidence type="ECO:0000313" key="1">
    <source>
        <dbReference type="EMBL" id="AYR02530.1"/>
    </source>
</evidence>
<organism evidence="1 2">
    <name type="scientific">Gordonia phage Ailee</name>
    <dbReference type="NCBI Taxonomy" id="2483665"/>
    <lineage>
        <taxon>Viruses</taxon>
        <taxon>Duplodnaviria</taxon>
        <taxon>Heunggongvirae</taxon>
        <taxon>Uroviricota</taxon>
        <taxon>Caudoviricetes</taxon>
        <taxon>Stackebrandtviridae</taxon>
        <taxon>Schenleyvirinae</taxon>
        <taxon>Vividuovirus</taxon>
        <taxon>Vividuovirus ailee</taxon>
    </lineage>
</organism>
<evidence type="ECO:0000313" key="2">
    <source>
        <dbReference type="Proteomes" id="UP000267749"/>
    </source>
</evidence>
<dbReference type="RefSeq" id="YP_010099138.1">
    <property type="nucleotide sequence ID" value="NC_055773.1"/>
</dbReference>
<proteinExistence type="predicted"/>
<protein>
    <submittedName>
        <fullName evidence="1">Uncharacterized protein</fullName>
    </submittedName>
</protein>